<reference evidence="3" key="1">
    <citation type="journal article" date="2014" name="Proc. Natl. Acad. Sci. U.S.A.">
        <title>Extensive sampling of basidiomycete genomes demonstrates inadequacy of the white-rot/brown-rot paradigm for wood decay fungi.</title>
        <authorList>
            <person name="Riley R."/>
            <person name="Salamov A.A."/>
            <person name="Brown D.W."/>
            <person name="Nagy L.G."/>
            <person name="Floudas D."/>
            <person name="Held B.W."/>
            <person name="Levasseur A."/>
            <person name="Lombard V."/>
            <person name="Morin E."/>
            <person name="Otillar R."/>
            <person name="Lindquist E.A."/>
            <person name="Sun H."/>
            <person name="LaButti K.M."/>
            <person name="Schmutz J."/>
            <person name="Jabbour D."/>
            <person name="Luo H."/>
            <person name="Baker S.E."/>
            <person name="Pisabarro A.G."/>
            <person name="Walton J.D."/>
            <person name="Blanchette R.A."/>
            <person name="Henrissat B."/>
            <person name="Martin F."/>
            <person name="Cullen D."/>
            <person name="Hibbett D.S."/>
            <person name="Grigoriev I.V."/>
        </authorList>
    </citation>
    <scope>NUCLEOTIDE SEQUENCE [LARGE SCALE GENOMIC DNA]</scope>
    <source>
        <strain evidence="3">CBS 339.88</strain>
    </source>
</reference>
<dbReference type="EMBL" id="KL142368">
    <property type="protein sequence ID" value="KDR83809.1"/>
    <property type="molecule type" value="Genomic_DNA"/>
</dbReference>
<feature type="region of interest" description="Disordered" evidence="1">
    <location>
        <begin position="317"/>
        <end position="361"/>
    </location>
</feature>
<dbReference type="HOGENOM" id="CLU_762888_0_0_1"/>
<dbReference type="OrthoDB" id="3012326at2759"/>
<protein>
    <submittedName>
        <fullName evidence="2">Uncharacterized protein</fullName>
    </submittedName>
</protein>
<proteinExistence type="predicted"/>
<evidence type="ECO:0000256" key="1">
    <source>
        <dbReference type="SAM" id="MobiDB-lite"/>
    </source>
</evidence>
<name>A0A067TV40_GALM3</name>
<keyword evidence="3" id="KW-1185">Reference proteome</keyword>
<dbReference type="AlphaFoldDB" id="A0A067TV40"/>
<feature type="compositionally biased region" description="Polar residues" evidence="1">
    <location>
        <begin position="1"/>
        <end position="16"/>
    </location>
</feature>
<evidence type="ECO:0000313" key="2">
    <source>
        <dbReference type="EMBL" id="KDR83809.1"/>
    </source>
</evidence>
<gene>
    <name evidence="2" type="ORF">GALMADRAFT_236202</name>
</gene>
<evidence type="ECO:0000313" key="3">
    <source>
        <dbReference type="Proteomes" id="UP000027222"/>
    </source>
</evidence>
<accession>A0A067TV40</accession>
<feature type="region of interest" description="Disordered" evidence="1">
    <location>
        <begin position="1"/>
        <end position="78"/>
    </location>
</feature>
<feature type="compositionally biased region" description="Acidic residues" evidence="1">
    <location>
        <begin position="331"/>
        <end position="341"/>
    </location>
</feature>
<dbReference type="Proteomes" id="UP000027222">
    <property type="component" value="Unassembled WGS sequence"/>
</dbReference>
<sequence length="361" mass="41808">MMSSEAKTAKPTSAKPTSAFERAKALFDLPNPESATEKAWESYIENRQDAAEYPGRRVQNKDRNGDDGNNDEDNGGDPTIYVLNSIRDTMENLEVEMGLDEGVLQNSFRLLGCDAEFEDEDNPRTVTTFTRIYSPTRPVYVDVHFAYHCRTRYDSIEWHYKLGFKIHDRPTTDDYRPSILTAFERQSCEQSYNSNGWHPLAYGYFDDMGQHGRRWKRLECRGFGLGYEEIVNVYETLWGPLEEHPERANEEATYDHRRKLVDSVRLLLAAVGIDYKIACKDDEDDVIDTWMLEGMGDRWLAREIRKVCGFQLKGDPENETKARNGLLEESLHDEEEDEDNSDRDSRCDGEEGDSDVDWRCR</sequence>
<feature type="compositionally biased region" description="Basic and acidic residues" evidence="1">
    <location>
        <begin position="35"/>
        <end position="50"/>
    </location>
</feature>
<organism evidence="2 3">
    <name type="scientific">Galerina marginata (strain CBS 339.88)</name>
    <dbReference type="NCBI Taxonomy" id="685588"/>
    <lineage>
        <taxon>Eukaryota</taxon>
        <taxon>Fungi</taxon>
        <taxon>Dikarya</taxon>
        <taxon>Basidiomycota</taxon>
        <taxon>Agaricomycotina</taxon>
        <taxon>Agaricomycetes</taxon>
        <taxon>Agaricomycetidae</taxon>
        <taxon>Agaricales</taxon>
        <taxon>Agaricineae</taxon>
        <taxon>Strophariaceae</taxon>
        <taxon>Galerina</taxon>
    </lineage>
</organism>